<sequence length="84" mass="9745">MNDEKSAMYQSPRGKKYGGRRLEDPKSLLYRPTLCKTDDLGRFQWVGGCHFLPLKTFFSSTPLPITLQDQNRLPASREFYSPLF</sequence>
<keyword evidence="3" id="KW-1185">Reference proteome</keyword>
<dbReference type="Proteomes" id="UP001054945">
    <property type="component" value="Unassembled WGS sequence"/>
</dbReference>
<feature type="region of interest" description="Disordered" evidence="1">
    <location>
        <begin position="1"/>
        <end position="20"/>
    </location>
</feature>
<evidence type="ECO:0000313" key="2">
    <source>
        <dbReference type="EMBL" id="GIY73809.1"/>
    </source>
</evidence>
<accession>A0AAV4VV35</accession>
<organism evidence="2 3">
    <name type="scientific">Caerostris extrusa</name>
    <name type="common">Bark spider</name>
    <name type="synonym">Caerostris bankana</name>
    <dbReference type="NCBI Taxonomy" id="172846"/>
    <lineage>
        <taxon>Eukaryota</taxon>
        <taxon>Metazoa</taxon>
        <taxon>Ecdysozoa</taxon>
        <taxon>Arthropoda</taxon>
        <taxon>Chelicerata</taxon>
        <taxon>Arachnida</taxon>
        <taxon>Araneae</taxon>
        <taxon>Araneomorphae</taxon>
        <taxon>Entelegynae</taxon>
        <taxon>Araneoidea</taxon>
        <taxon>Araneidae</taxon>
        <taxon>Caerostris</taxon>
    </lineage>
</organism>
<dbReference type="EMBL" id="BPLR01015126">
    <property type="protein sequence ID" value="GIY73809.1"/>
    <property type="molecule type" value="Genomic_DNA"/>
</dbReference>
<evidence type="ECO:0000256" key="1">
    <source>
        <dbReference type="SAM" id="MobiDB-lite"/>
    </source>
</evidence>
<comment type="caution">
    <text evidence="2">The sequence shown here is derived from an EMBL/GenBank/DDBJ whole genome shotgun (WGS) entry which is preliminary data.</text>
</comment>
<reference evidence="2 3" key="1">
    <citation type="submission" date="2021-06" db="EMBL/GenBank/DDBJ databases">
        <title>Caerostris extrusa draft genome.</title>
        <authorList>
            <person name="Kono N."/>
            <person name="Arakawa K."/>
        </authorList>
    </citation>
    <scope>NUCLEOTIDE SEQUENCE [LARGE SCALE GENOMIC DNA]</scope>
</reference>
<dbReference type="AlphaFoldDB" id="A0AAV4VV35"/>
<gene>
    <name evidence="2" type="ORF">CEXT_430921</name>
</gene>
<evidence type="ECO:0000313" key="3">
    <source>
        <dbReference type="Proteomes" id="UP001054945"/>
    </source>
</evidence>
<proteinExistence type="predicted"/>
<name>A0AAV4VV35_CAEEX</name>
<protein>
    <submittedName>
        <fullName evidence="2">Uncharacterized protein</fullName>
    </submittedName>
</protein>